<reference evidence="2 3" key="1">
    <citation type="submission" date="2020-02" db="EMBL/GenBank/DDBJ databases">
        <authorList>
            <person name="Ma Q."/>
            <person name="Huang Y."/>
            <person name="Song X."/>
            <person name="Pei D."/>
        </authorList>
    </citation>
    <scope>NUCLEOTIDE SEQUENCE [LARGE SCALE GENOMIC DNA]</scope>
    <source>
        <strain evidence="2">Sxm20200214</strain>
        <tissue evidence="2">Leaf</tissue>
    </source>
</reference>
<organism evidence="2 3">
    <name type="scientific">Brassica carinata</name>
    <name type="common">Ethiopian mustard</name>
    <name type="synonym">Abyssinian cabbage</name>
    <dbReference type="NCBI Taxonomy" id="52824"/>
    <lineage>
        <taxon>Eukaryota</taxon>
        <taxon>Viridiplantae</taxon>
        <taxon>Streptophyta</taxon>
        <taxon>Embryophyta</taxon>
        <taxon>Tracheophyta</taxon>
        <taxon>Spermatophyta</taxon>
        <taxon>Magnoliopsida</taxon>
        <taxon>eudicotyledons</taxon>
        <taxon>Gunneridae</taxon>
        <taxon>Pentapetalae</taxon>
        <taxon>rosids</taxon>
        <taxon>malvids</taxon>
        <taxon>Brassicales</taxon>
        <taxon>Brassicaceae</taxon>
        <taxon>Brassiceae</taxon>
        <taxon>Brassica</taxon>
    </lineage>
</organism>
<keyword evidence="1" id="KW-1133">Transmembrane helix</keyword>
<dbReference type="Proteomes" id="UP000886595">
    <property type="component" value="Unassembled WGS sequence"/>
</dbReference>
<gene>
    <name evidence="2" type="ORF">Bca52824_074677</name>
</gene>
<name>A0A8X7PQY7_BRACI</name>
<evidence type="ECO:0000313" key="3">
    <source>
        <dbReference type="Proteomes" id="UP000886595"/>
    </source>
</evidence>
<dbReference type="EMBL" id="JAAMPC010000015">
    <property type="protein sequence ID" value="KAG2255383.1"/>
    <property type="molecule type" value="Genomic_DNA"/>
</dbReference>
<keyword evidence="1" id="KW-0812">Transmembrane</keyword>
<protein>
    <submittedName>
        <fullName evidence="2">Uncharacterized protein</fullName>
    </submittedName>
</protein>
<evidence type="ECO:0000313" key="2">
    <source>
        <dbReference type="EMBL" id="KAG2255383.1"/>
    </source>
</evidence>
<accession>A0A8X7PQY7</accession>
<dbReference type="AlphaFoldDB" id="A0A8X7PQY7"/>
<feature type="transmembrane region" description="Helical" evidence="1">
    <location>
        <begin position="17"/>
        <end position="37"/>
    </location>
</feature>
<keyword evidence="1" id="KW-0472">Membrane</keyword>
<sequence length="66" mass="7186">MQAFTVHLYSLFGDKPVPVVLGILGVLFTSMPMFGLAHCKGFTPVTLFTVSSAILTCTKLYQCNKT</sequence>
<evidence type="ECO:0000256" key="1">
    <source>
        <dbReference type="SAM" id="Phobius"/>
    </source>
</evidence>
<comment type="caution">
    <text evidence="2">The sequence shown here is derived from an EMBL/GenBank/DDBJ whole genome shotgun (WGS) entry which is preliminary data.</text>
</comment>
<keyword evidence="3" id="KW-1185">Reference proteome</keyword>
<proteinExistence type="predicted"/>